<evidence type="ECO:0000256" key="1">
    <source>
        <dbReference type="ARBA" id="ARBA00013048"/>
    </source>
</evidence>
<feature type="compositionally biased region" description="Low complexity" evidence="4">
    <location>
        <begin position="1"/>
        <end position="20"/>
    </location>
</feature>
<organism evidence="6 7">
    <name type="scientific">Prauserella cavernicola</name>
    <dbReference type="NCBI Taxonomy" id="2800127"/>
    <lineage>
        <taxon>Bacteria</taxon>
        <taxon>Bacillati</taxon>
        <taxon>Actinomycetota</taxon>
        <taxon>Actinomycetes</taxon>
        <taxon>Pseudonocardiales</taxon>
        <taxon>Pseudonocardiaceae</taxon>
        <taxon>Prauserella</taxon>
    </lineage>
</organism>
<gene>
    <name evidence="6" type="ORF">JHE00_26110</name>
</gene>
<feature type="domain" description="Aldehyde dehydrogenase" evidence="5">
    <location>
        <begin position="42"/>
        <end position="500"/>
    </location>
</feature>
<dbReference type="PROSITE" id="PS00070">
    <property type="entry name" value="ALDEHYDE_DEHYDR_CYS"/>
    <property type="match status" value="1"/>
</dbReference>
<dbReference type="Pfam" id="PF00171">
    <property type="entry name" value="Aldedh"/>
    <property type="match status" value="1"/>
</dbReference>
<proteinExistence type="predicted"/>
<dbReference type="FunFam" id="3.40.309.10:FF:000002">
    <property type="entry name" value="Methylmalonate-semialdehyde dehydrogenase (Acylating)"/>
    <property type="match status" value="1"/>
</dbReference>
<dbReference type="CDD" id="cd07085">
    <property type="entry name" value="ALDH_F6_MMSDH"/>
    <property type="match status" value="1"/>
</dbReference>
<dbReference type="AlphaFoldDB" id="A0A934QWN2"/>
<reference evidence="6" key="1">
    <citation type="submission" date="2020-12" db="EMBL/GenBank/DDBJ databases">
        <title>Prauserella sp. ASG 168, a novel actinomycete isolated from cave rock.</title>
        <authorList>
            <person name="Suriyachadkun C."/>
        </authorList>
    </citation>
    <scope>NUCLEOTIDE SEQUENCE</scope>
    <source>
        <strain evidence="6">ASG 168</strain>
    </source>
</reference>
<keyword evidence="3" id="KW-0520">NAD</keyword>
<dbReference type="EC" id="1.2.1.27" evidence="1"/>
<dbReference type="Gene3D" id="3.40.309.10">
    <property type="entry name" value="Aldehyde Dehydrogenase, Chain A, domain 2"/>
    <property type="match status" value="1"/>
</dbReference>
<feature type="region of interest" description="Disordered" evidence="4">
    <location>
        <begin position="1"/>
        <end position="50"/>
    </location>
</feature>
<dbReference type="SUPFAM" id="SSF53720">
    <property type="entry name" value="ALDH-like"/>
    <property type="match status" value="1"/>
</dbReference>
<dbReference type="PANTHER" id="PTHR43866:SF4">
    <property type="entry name" value="MALONATE-SEMIALDEHYDE DEHYDROGENASE"/>
    <property type="match status" value="1"/>
</dbReference>
<dbReference type="InterPro" id="IPR010061">
    <property type="entry name" value="MeMal-semiAld_DH"/>
</dbReference>
<evidence type="ECO:0000256" key="3">
    <source>
        <dbReference type="ARBA" id="ARBA00023027"/>
    </source>
</evidence>
<dbReference type="PANTHER" id="PTHR43866">
    <property type="entry name" value="MALONATE-SEMIALDEHYDE DEHYDROGENASE"/>
    <property type="match status" value="1"/>
</dbReference>
<evidence type="ECO:0000256" key="2">
    <source>
        <dbReference type="ARBA" id="ARBA00023002"/>
    </source>
</evidence>
<dbReference type="Proteomes" id="UP000635245">
    <property type="component" value="Unassembled WGS sequence"/>
</dbReference>
<comment type="caution">
    <text evidence="6">The sequence shown here is derived from an EMBL/GenBank/DDBJ whole genome shotgun (WGS) entry which is preliminary data.</text>
</comment>
<evidence type="ECO:0000259" key="5">
    <source>
        <dbReference type="Pfam" id="PF00171"/>
    </source>
</evidence>
<evidence type="ECO:0000313" key="6">
    <source>
        <dbReference type="EMBL" id="MBK1787818.1"/>
    </source>
</evidence>
<name>A0A934QWN2_9PSEU</name>
<dbReference type="EMBL" id="JAENJH010000008">
    <property type="protein sequence ID" value="MBK1787818.1"/>
    <property type="molecule type" value="Genomic_DNA"/>
</dbReference>
<dbReference type="NCBIfam" id="TIGR01722">
    <property type="entry name" value="MMSDH"/>
    <property type="match status" value="1"/>
</dbReference>
<accession>A0A934QWN2</accession>
<evidence type="ECO:0000313" key="7">
    <source>
        <dbReference type="Proteomes" id="UP000635245"/>
    </source>
</evidence>
<protein>
    <recommendedName>
        <fullName evidence="1">methylmalonate-semialdehyde dehydrogenase (CoA acylating)</fullName>
        <ecNumber evidence="1">1.2.1.27</ecNumber>
    </recommendedName>
</protein>
<sequence length="505" mass="52335">MSISDSGSPAAGAPGASGAPDLTPGELIGNFVGGADTAPSGDRRLPVRDPATGAQVREVGMSTADDVDAAVEVARAAQLEWAAMPLAARVAVMYDVRNAIRAHLDDLARLIVEENGKTLDDARGEVKRGLESIEYACGLPSNLKGDFSADVARGVDVHSTREPIGVAACITPFNFPVMVPLWMLANALSCGNAVLVKPSEKDPGATVMLAKILTEAGVPAGVLNVVNGDAVAVNALLEHPGVDAVSFVGSTPIARLVYEKGTAAGKRVQALGGAKNHLVVTASADHDAAAAAAVSAAYGAGGERCMAVSVLVAVGDEVADTMIDKIQSLAADVKVGPGLEDGMHFGPLITEQHRDKVAGYLAAGAEAGARIVVDGREHDRFGGEGYFIGPSLVDNVTTDMSVYTDEIFGPVLAVVRVDTVDDAMQLVRDNPFGNGAAIFTGSGAEARRFSTETNIGMIGVNVPIPVPVGWFSFGGWKSSLFGDSHMYGDDGVRFFTRQRVITTRW</sequence>
<dbReference type="GO" id="GO:0006210">
    <property type="term" value="P:thymine catabolic process"/>
    <property type="evidence" value="ECO:0007669"/>
    <property type="project" value="TreeGrafter"/>
</dbReference>
<dbReference type="GO" id="GO:0006574">
    <property type="term" value="P:L-valine catabolic process"/>
    <property type="evidence" value="ECO:0007669"/>
    <property type="project" value="TreeGrafter"/>
</dbReference>
<dbReference type="FunFam" id="3.40.605.10:FF:000003">
    <property type="entry name" value="Methylmalonate-semialdehyde dehydrogenase [acylating]"/>
    <property type="match status" value="1"/>
</dbReference>
<keyword evidence="2" id="KW-0560">Oxidoreductase</keyword>
<dbReference type="InterPro" id="IPR016160">
    <property type="entry name" value="Ald_DH_CS_CYS"/>
</dbReference>
<dbReference type="InterPro" id="IPR016163">
    <property type="entry name" value="Ald_DH_C"/>
</dbReference>
<dbReference type="InterPro" id="IPR016161">
    <property type="entry name" value="Ald_DH/histidinol_DH"/>
</dbReference>
<dbReference type="Gene3D" id="3.40.605.10">
    <property type="entry name" value="Aldehyde Dehydrogenase, Chain A, domain 1"/>
    <property type="match status" value="1"/>
</dbReference>
<dbReference type="InterPro" id="IPR016162">
    <property type="entry name" value="Ald_DH_N"/>
</dbReference>
<dbReference type="InterPro" id="IPR015590">
    <property type="entry name" value="Aldehyde_DH_dom"/>
</dbReference>
<keyword evidence="7" id="KW-1185">Reference proteome</keyword>
<dbReference type="GO" id="GO:0004491">
    <property type="term" value="F:methylmalonate-semialdehyde dehydrogenase (acylating, NAD) activity"/>
    <property type="evidence" value="ECO:0007669"/>
    <property type="project" value="UniProtKB-EC"/>
</dbReference>
<evidence type="ECO:0000256" key="4">
    <source>
        <dbReference type="SAM" id="MobiDB-lite"/>
    </source>
</evidence>